<name>A0A1Z1WKQ7_9ACTN</name>
<sequence>MTTVRTTATAITQNRRVASGPVSARTYIPTAVPCASVFILPPRLAGMTP</sequence>
<dbReference type="AlphaFoldDB" id="A0A1Z1WKQ7"/>
<organism evidence="1 2">
    <name type="scientific">Streptomyces alboflavus</name>
    <dbReference type="NCBI Taxonomy" id="67267"/>
    <lineage>
        <taxon>Bacteria</taxon>
        <taxon>Bacillati</taxon>
        <taxon>Actinomycetota</taxon>
        <taxon>Actinomycetes</taxon>
        <taxon>Kitasatosporales</taxon>
        <taxon>Streptomycetaceae</taxon>
        <taxon>Streptomyces</taxon>
    </lineage>
</organism>
<gene>
    <name evidence="1" type="ORF">SMD44_06373</name>
</gene>
<reference evidence="1 2" key="1">
    <citation type="submission" date="2017-05" db="EMBL/GenBank/DDBJ databases">
        <title>Streptomyces alboflavus Genome sequencing and assembly.</title>
        <authorList>
            <person name="Wang Y."/>
            <person name="Du B."/>
            <person name="Ding Y."/>
            <person name="Liu H."/>
            <person name="Hou Q."/>
            <person name="Liu K."/>
            <person name="Wang C."/>
            <person name="Yao L."/>
        </authorList>
    </citation>
    <scope>NUCLEOTIDE SEQUENCE [LARGE SCALE GENOMIC DNA]</scope>
    <source>
        <strain evidence="1 2">MDJK44</strain>
    </source>
</reference>
<dbReference type="KEGG" id="salf:SMD44_06373"/>
<evidence type="ECO:0000313" key="2">
    <source>
        <dbReference type="Proteomes" id="UP000195880"/>
    </source>
</evidence>
<proteinExistence type="predicted"/>
<dbReference type="Proteomes" id="UP000195880">
    <property type="component" value="Chromosome"/>
</dbReference>
<evidence type="ECO:0000313" key="1">
    <source>
        <dbReference type="EMBL" id="ARX86892.1"/>
    </source>
</evidence>
<keyword evidence="2" id="KW-1185">Reference proteome</keyword>
<protein>
    <submittedName>
        <fullName evidence="1">Uncharacterized protein</fullName>
    </submittedName>
</protein>
<accession>A0A1Z1WKQ7</accession>
<dbReference type="EMBL" id="CP021748">
    <property type="protein sequence ID" value="ARX86892.1"/>
    <property type="molecule type" value="Genomic_DNA"/>
</dbReference>